<name>A0A9C6TZQ9_FRAOC</name>
<dbReference type="Proteomes" id="UP000504606">
    <property type="component" value="Unplaced"/>
</dbReference>
<dbReference type="RefSeq" id="XP_052123370.1">
    <property type="nucleotide sequence ID" value="XM_052267410.1"/>
</dbReference>
<dbReference type="AlphaFoldDB" id="A0A9C6TZQ9"/>
<sequence>MRPGKDYRRTKQYETISVTLPGGQREERLIKPMQEGQTEGPLHYVKNGSLYDRINEVHKRINHGGRNKMMPALKETSANITQEAVSLFLSLCAICQSKKIKKRGIVVKPLLFTKMNDRSQVDLIDFQSHPDEEFKHMTYQDYLTKFVALNAMRNKKWPIIS</sequence>
<accession>A0A9C6TZQ9</accession>
<dbReference type="OrthoDB" id="2499658at2759"/>
<evidence type="ECO:0000313" key="2">
    <source>
        <dbReference type="RefSeq" id="XP_052123370.1"/>
    </source>
</evidence>
<protein>
    <submittedName>
        <fullName evidence="2">KRAB-A domain-containing protein 2-like</fullName>
    </submittedName>
</protein>
<organism evidence="1 2">
    <name type="scientific">Frankliniella occidentalis</name>
    <name type="common">Western flower thrips</name>
    <name type="synonym">Euthrips occidentalis</name>
    <dbReference type="NCBI Taxonomy" id="133901"/>
    <lineage>
        <taxon>Eukaryota</taxon>
        <taxon>Metazoa</taxon>
        <taxon>Ecdysozoa</taxon>
        <taxon>Arthropoda</taxon>
        <taxon>Hexapoda</taxon>
        <taxon>Insecta</taxon>
        <taxon>Pterygota</taxon>
        <taxon>Neoptera</taxon>
        <taxon>Paraneoptera</taxon>
        <taxon>Thysanoptera</taxon>
        <taxon>Terebrantia</taxon>
        <taxon>Thripoidea</taxon>
        <taxon>Thripidae</taxon>
        <taxon>Frankliniella</taxon>
    </lineage>
</organism>
<gene>
    <name evidence="2" type="primary">LOC127749397</name>
</gene>
<dbReference type="GeneID" id="127749397"/>
<evidence type="ECO:0000313" key="1">
    <source>
        <dbReference type="Proteomes" id="UP000504606"/>
    </source>
</evidence>
<keyword evidence="1" id="KW-1185">Reference proteome</keyword>
<proteinExistence type="predicted"/>
<reference evidence="2" key="1">
    <citation type="submission" date="2025-08" db="UniProtKB">
        <authorList>
            <consortium name="RefSeq"/>
        </authorList>
    </citation>
    <scope>IDENTIFICATION</scope>
    <source>
        <tissue evidence="2">Whole organism</tissue>
    </source>
</reference>
<dbReference type="KEGG" id="foc:127749397"/>